<dbReference type="InterPro" id="IPR039425">
    <property type="entry name" value="RNA_pol_sigma-70-like"/>
</dbReference>
<sequence length="202" mass="22228">MEELDLAGLVRRIRAGDAVAWAALTARYTNLLWSVARGLGMGDADAADAVQTAWLRLVEKIDDIRDPDRLGSWLATVVRRECHNIRRRAARVEPGEPDGPDGWESIGAVTDPLDDRLLRDERDAALWRAFAGLRPDCQRLLRVLMADPQPSYAEVSAALDMAIGSIGPTRQRCLACLRGLLDENLFEPPPNAKHSGQGARGR</sequence>
<dbReference type="Gene3D" id="1.10.1740.10">
    <property type="match status" value="1"/>
</dbReference>
<dbReference type="InterPro" id="IPR007627">
    <property type="entry name" value="RNA_pol_sigma70_r2"/>
</dbReference>
<evidence type="ECO:0000313" key="6">
    <source>
        <dbReference type="EMBL" id="GIF72417.1"/>
    </source>
</evidence>
<dbReference type="Gene3D" id="1.10.10.10">
    <property type="entry name" value="Winged helix-like DNA-binding domain superfamily/Winged helix DNA-binding domain"/>
    <property type="match status" value="1"/>
</dbReference>
<dbReference type="RefSeq" id="WP_203711893.1">
    <property type="nucleotide sequence ID" value="NZ_BONE01000011.1"/>
</dbReference>
<dbReference type="InterPro" id="IPR014284">
    <property type="entry name" value="RNA_pol_sigma-70_dom"/>
</dbReference>
<dbReference type="EMBL" id="BONE01000011">
    <property type="protein sequence ID" value="GIF72417.1"/>
    <property type="molecule type" value="Genomic_DNA"/>
</dbReference>
<protein>
    <submittedName>
        <fullName evidence="6">RNA polymerase sigma factor</fullName>
    </submittedName>
</protein>
<evidence type="ECO:0000256" key="2">
    <source>
        <dbReference type="ARBA" id="ARBA00023082"/>
    </source>
</evidence>
<reference evidence="6 7" key="1">
    <citation type="submission" date="2021-01" db="EMBL/GenBank/DDBJ databases">
        <title>Whole genome shotgun sequence of Asanoa siamensis NBRC 107932.</title>
        <authorList>
            <person name="Komaki H."/>
            <person name="Tamura T."/>
        </authorList>
    </citation>
    <scope>NUCLEOTIDE SEQUENCE [LARGE SCALE GENOMIC DNA]</scope>
    <source>
        <strain evidence="6 7">NBRC 107932</strain>
    </source>
</reference>
<organism evidence="6 7">
    <name type="scientific">Asanoa siamensis</name>
    <dbReference type="NCBI Taxonomy" id="926357"/>
    <lineage>
        <taxon>Bacteria</taxon>
        <taxon>Bacillati</taxon>
        <taxon>Actinomycetota</taxon>
        <taxon>Actinomycetes</taxon>
        <taxon>Micromonosporales</taxon>
        <taxon>Micromonosporaceae</taxon>
        <taxon>Asanoa</taxon>
    </lineage>
</organism>
<evidence type="ECO:0000256" key="1">
    <source>
        <dbReference type="ARBA" id="ARBA00023015"/>
    </source>
</evidence>
<dbReference type="PANTHER" id="PTHR43133:SF8">
    <property type="entry name" value="RNA POLYMERASE SIGMA FACTOR HI_1459-RELATED"/>
    <property type="match status" value="1"/>
</dbReference>
<evidence type="ECO:0000256" key="4">
    <source>
        <dbReference type="ARBA" id="ARBA00023163"/>
    </source>
</evidence>
<dbReference type="SUPFAM" id="SSF88946">
    <property type="entry name" value="Sigma2 domain of RNA polymerase sigma factors"/>
    <property type="match status" value="1"/>
</dbReference>
<keyword evidence="7" id="KW-1185">Reference proteome</keyword>
<evidence type="ECO:0000259" key="5">
    <source>
        <dbReference type="Pfam" id="PF04542"/>
    </source>
</evidence>
<keyword evidence="4" id="KW-0804">Transcription</keyword>
<name>A0ABQ4CMB4_9ACTN</name>
<feature type="domain" description="RNA polymerase sigma-70 region 2" evidence="5">
    <location>
        <begin position="26"/>
        <end position="91"/>
    </location>
</feature>
<dbReference type="Proteomes" id="UP000604117">
    <property type="component" value="Unassembled WGS sequence"/>
</dbReference>
<keyword evidence="1" id="KW-0805">Transcription regulation</keyword>
<proteinExistence type="predicted"/>
<evidence type="ECO:0000256" key="3">
    <source>
        <dbReference type="ARBA" id="ARBA00023125"/>
    </source>
</evidence>
<dbReference type="PANTHER" id="PTHR43133">
    <property type="entry name" value="RNA POLYMERASE ECF-TYPE SIGMA FACTO"/>
    <property type="match status" value="1"/>
</dbReference>
<dbReference type="InterPro" id="IPR013325">
    <property type="entry name" value="RNA_pol_sigma_r2"/>
</dbReference>
<dbReference type="Pfam" id="PF04542">
    <property type="entry name" value="Sigma70_r2"/>
    <property type="match status" value="1"/>
</dbReference>
<gene>
    <name evidence="6" type="primary">rpoE_7</name>
    <name evidence="6" type="ORF">Asi02nite_19350</name>
</gene>
<accession>A0ABQ4CMB4</accession>
<keyword evidence="2" id="KW-0731">Sigma factor</keyword>
<evidence type="ECO:0000313" key="7">
    <source>
        <dbReference type="Proteomes" id="UP000604117"/>
    </source>
</evidence>
<dbReference type="NCBIfam" id="TIGR02937">
    <property type="entry name" value="sigma70-ECF"/>
    <property type="match status" value="1"/>
</dbReference>
<keyword evidence="3" id="KW-0238">DNA-binding</keyword>
<dbReference type="InterPro" id="IPR036388">
    <property type="entry name" value="WH-like_DNA-bd_sf"/>
</dbReference>
<comment type="caution">
    <text evidence="6">The sequence shown here is derived from an EMBL/GenBank/DDBJ whole genome shotgun (WGS) entry which is preliminary data.</text>
</comment>